<dbReference type="GO" id="GO:0004348">
    <property type="term" value="F:glucosylceramidase activity"/>
    <property type="evidence" value="ECO:0007669"/>
    <property type="project" value="UniProtKB-EC"/>
</dbReference>
<evidence type="ECO:0000256" key="3">
    <source>
        <dbReference type="ARBA" id="ARBA00012658"/>
    </source>
</evidence>
<dbReference type="InterPro" id="IPR033453">
    <property type="entry name" value="Glyco_hydro_30_TIM-barrel"/>
</dbReference>
<dbReference type="InterPro" id="IPR033452">
    <property type="entry name" value="GH30_C"/>
</dbReference>
<evidence type="ECO:0000259" key="8">
    <source>
        <dbReference type="Pfam" id="PF17189"/>
    </source>
</evidence>
<sequence length="533" mass="62174">MFTKYGYVCKCTADYCDYLEEPQLKNASTFVAVTSSKRGLRFHVTDSGEFNSDGTVKIKDYMELDENVFKNENYYKTMATMDASKMFFQLFDNDNFFFSRKPTSPIAVNVNRSETYQMIEGFGGALTGSVSYILEKLEPHLQDQIYKTYFHKEGIQYNMLRLSIGGCDFDLSPWAYNELPEYDKQLTNFTRLDERDLMKIQQIERLKQVALIDNIKIMAAAWSPPPWMKTNNAWTGYSSLKREYYQTWANYHLKYLELMNAKNMPIWAISTGNEPLNGVIGWFFVHFMSLGWTPRNQYLGPTIRNSPFKNVLIFGNDDQRYTFPAWFREMNSTRFTCLDYLDGLAVHWYWDNVFGPELIDLTLKFIPNRLLFNTEACVGDKPWQTHGPELGSWSRAEQYAKALLQDFQHNFNGWLDWNLLLDDQGGPNYVRNYVDAPIIVNTQNFQEFYKQPIFYILGHFSKFLSPQSVRIATQTSFYRASIDTLAFKRPDDKIILILFNSASIPQDICVHDSERGSFVINVPAHSIHTILYM</sequence>
<dbReference type="SUPFAM" id="SSF51445">
    <property type="entry name" value="(Trans)glycosidases"/>
    <property type="match status" value="1"/>
</dbReference>
<dbReference type="PANTHER" id="PTHR11069:SF23">
    <property type="entry name" value="LYSOSOMAL ACID GLUCOSYLCERAMIDASE"/>
    <property type="match status" value="1"/>
</dbReference>
<protein>
    <recommendedName>
        <fullName evidence="3 6">Glucosylceramidase</fullName>
        <ecNumber evidence="3 6">3.2.1.45</ecNumber>
    </recommendedName>
</protein>
<keyword evidence="4" id="KW-0732">Signal</keyword>
<comment type="similarity">
    <text evidence="2 6">Belongs to the glycosyl hydrolase 30 family.</text>
</comment>
<dbReference type="VEuPathDB" id="VectorBase:GMOY011835"/>
<dbReference type="EnsemblMetazoa" id="GMOY011835-RA">
    <property type="protein sequence ID" value="GMOY011835-PA"/>
    <property type="gene ID" value="GMOY011835"/>
</dbReference>
<dbReference type="Pfam" id="PF17189">
    <property type="entry name" value="Glyco_hydro_30C"/>
    <property type="match status" value="1"/>
</dbReference>
<dbReference type="Pfam" id="PF02055">
    <property type="entry name" value="Glyco_hydro_30"/>
    <property type="match status" value="1"/>
</dbReference>
<keyword evidence="10" id="KW-1185">Reference proteome</keyword>
<dbReference type="Proteomes" id="UP000092444">
    <property type="component" value="Unassembled WGS sequence"/>
</dbReference>
<evidence type="ECO:0000259" key="7">
    <source>
        <dbReference type="Pfam" id="PF02055"/>
    </source>
</evidence>
<evidence type="ECO:0000313" key="9">
    <source>
        <dbReference type="EnsemblMetazoa" id="GMOY011835-PA"/>
    </source>
</evidence>
<evidence type="ECO:0000256" key="2">
    <source>
        <dbReference type="ARBA" id="ARBA00005382"/>
    </source>
</evidence>
<dbReference type="PANTHER" id="PTHR11069">
    <property type="entry name" value="GLUCOSYLCERAMIDASE"/>
    <property type="match status" value="1"/>
</dbReference>
<dbReference type="PhylomeDB" id="A0A1B0GEW3"/>
<dbReference type="AlphaFoldDB" id="A0A1B0GEW3"/>
<evidence type="ECO:0000256" key="4">
    <source>
        <dbReference type="ARBA" id="ARBA00022729"/>
    </source>
</evidence>
<feature type="domain" description="Glycosyl hydrolase family 30 beta sandwich" evidence="8">
    <location>
        <begin position="468"/>
        <end position="530"/>
    </location>
</feature>
<dbReference type="EC" id="3.2.1.45" evidence="3 6"/>
<dbReference type="EMBL" id="CCAG010012603">
    <property type="status" value="NOT_ANNOTATED_CDS"/>
    <property type="molecule type" value="Genomic_DNA"/>
</dbReference>
<accession>A0A1B0GEW3</accession>
<dbReference type="EMBL" id="CCAG010012604">
    <property type="status" value="NOT_ANNOTATED_CDS"/>
    <property type="molecule type" value="Genomic_DNA"/>
</dbReference>
<evidence type="ECO:0000256" key="6">
    <source>
        <dbReference type="RuleBase" id="RU361188"/>
    </source>
</evidence>
<dbReference type="InterPro" id="IPR001139">
    <property type="entry name" value="Glyco_hydro_30"/>
</dbReference>
<feature type="domain" description="Glycosyl hydrolase family 30 TIM-barrel" evidence="7">
    <location>
        <begin position="119"/>
        <end position="464"/>
    </location>
</feature>
<evidence type="ECO:0000256" key="5">
    <source>
        <dbReference type="ARBA" id="ARBA00022801"/>
    </source>
</evidence>
<evidence type="ECO:0000313" key="10">
    <source>
        <dbReference type="Proteomes" id="UP000092444"/>
    </source>
</evidence>
<dbReference type="Gene3D" id="3.20.20.80">
    <property type="entry name" value="Glycosidases"/>
    <property type="match status" value="1"/>
</dbReference>
<keyword evidence="5 6" id="KW-0378">Hydrolase</keyword>
<dbReference type="GO" id="GO:0016020">
    <property type="term" value="C:membrane"/>
    <property type="evidence" value="ECO:0007669"/>
    <property type="project" value="GOC"/>
</dbReference>
<keyword evidence="6" id="KW-0746">Sphingolipid metabolism</keyword>
<dbReference type="STRING" id="37546.A0A1B0GEW3"/>
<dbReference type="InterPro" id="IPR017853">
    <property type="entry name" value="GH"/>
</dbReference>
<name>A0A1B0GEW3_GLOMM</name>
<evidence type="ECO:0000256" key="1">
    <source>
        <dbReference type="ARBA" id="ARBA00001013"/>
    </source>
</evidence>
<reference evidence="9" key="1">
    <citation type="submission" date="2020-05" db="UniProtKB">
        <authorList>
            <consortium name="EnsemblMetazoa"/>
        </authorList>
    </citation>
    <scope>IDENTIFICATION</scope>
    <source>
        <strain evidence="9">Yale</strain>
    </source>
</reference>
<dbReference type="GO" id="GO:0006680">
    <property type="term" value="P:glucosylceramide catabolic process"/>
    <property type="evidence" value="ECO:0007669"/>
    <property type="project" value="TreeGrafter"/>
</dbReference>
<proteinExistence type="inferred from homology"/>
<keyword evidence="6" id="KW-0326">Glycosidase</keyword>
<organism evidence="9 10">
    <name type="scientific">Glossina morsitans morsitans</name>
    <name type="common">Savannah tsetse fly</name>
    <dbReference type="NCBI Taxonomy" id="37546"/>
    <lineage>
        <taxon>Eukaryota</taxon>
        <taxon>Metazoa</taxon>
        <taxon>Ecdysozoa</taxon>
        <taxon>Arthropoda</taxon>
        <taxon>Hexapoda</taxon>
        <taxon>Insecta</taxon>
        <taxon>Pterygota</taxon>
        <taxon>Neoptera</taxon>
        <taxon>Endopterygota</taxon>
        <taxon>Diptera</taxon>
        <taxon>Brachycera</taxon>
        <taxon>Muscomorpha</taxon>
        <taxon>Hippoboscoidea</taxon>
        <taxon>Glossinidae</taxon>
        <taxon>Glossina</taxon>
    </lineage>
</organism>
<keyword evidence="6" id="KW-0443">Lipid metabolism</keyword>
<comment type="catalytic activity">
    <reaction evidence="1">
        <text>a beta-D-glucosyl-(1&lt;-&gt;1')-N-acylsphing-4-enine + H2O = an N-acylsphing-4-enine + D-glucose</text>
        <dbReference type="Rhea" id="RHEA:13269"/>
        <dbReference type="ChEBI" id="CHEBI:4167"/>
        <dbReference type="ChEBI" id="CHEBI:15377"/>
        <dbReference type="ChEBI" id="CHEBI:22801"/>
        <dbReference type="ChEBI" id="CHEBI:52639"/>
        <dbReference type="EC" id="3.2.1.45"/>
    </reaction>
    <physiologicalReaction direction="left-to-right" evidence="1">
        <dbReference type="Rhea" id="RHEA:13270"/>
    </physiologicalReaction>
</comment>